<dbReference type="EMBL" id="JAGRRH010000007">
    <property type="protein sequence ID" value="KAG7367593.1"/>
    <property type="molecule type" value="Genomic_DNA"/>
</dbReference>
<evidence type="ECO:0000313" key="3">
    <source>
        <dbReference type="EMBL" id="KAG7367593.1"/>
    </source>
</evidence>
<evidence type="ECO:0000256" key="1">
    <source>
        <dbReference type="SAM" id="Coils"/>
    </source>
</evidence>
<sequence length="363" mass="42343">MMMAMDSHDDENDKDDSSNVTTTTTTTTTTTNDLEWKIEAAGRMYQSIKLMRLQNEQQQKKRLLRRRMRSLEDEHSWRKSSKNLVVVDHHRRQQGSQTNGNTSCPNLEQPVVVSTLLETVSTTDVKHRHGDIGRIEFLQEEHHDDHTTDVNKSLLSEDGTTLSNEITTFDSTSTHNEQQQQQGEELLKLREEQQDLLERLVRHQQQERSAWDQNHSILIAERDALHQERQEWKRKSIIKNELNSTEHNNDIDINNNDTNNKTQIMSLPMVTNPEYEMEEDDVAPTEMTTMMGLEQQVAFLQRRLTMEQQLRQQQAQEHDAKIRVASNALHSAMKRLEAFQELAIHLQSLLDESQKARVAEFKK</sequence>
<dbReference type="AlphaFoldDB" id="A0A9K3LT74"/>
<feature type="coiled-coil region" evidence="1">
    <location>
        <begin position="176"/>
        <end position="206"/>
    </location>
</feature>
<reference evidence="3" key="1">
    <citation type="journal article" date="2021" name="Sci. Rep.">
        <title>Diploid genomic architecture of Nitzschia inconspicua, an elite biomass production diatom.</title>
        <authorList>
            <person name="Oliver A."/>
            <person name="Podell S."/>
            <person name="Pinowska A."/>
            <person name="Traller J.C."/>
            <person name="Smith S.R."/>
            <person name="McClure R."/>
            <person name="Beliaev A."/>
            <person name="Bohutskyi P."/>
            <person name="Hill E.A."/>
            <person name="Rabines A."/>
            <person name="Zheng H."/>
            <person name="Allen L.Z."/>
            <person name="Kuo A."/>
            <person name="Grigoriev I.V."/>
            <person name="Allen A.E."/>
            <person name="Hazlebeck D."/>
            <person name="Allen E.E."/>
        </authorList>
    </citation>
    <scope>NUCLEOTIDE SEQUENCE</scope>
    <source>
        <strain evidence="3">Hildebrandi</strain>
    </source>
</reference>
<keyword evidence="4" id="KW-1185">Reference proteome</keyword>
<reference evidence="3" key="2">
    <citation type="submission" date="2021-04" db="EMBL/GenBank/DDBJ databases">
        <authorList>
            <person name="Podell S."/>
        </authorList>
    </citation>
    <scope>NUCLEOTIDE SEQUENCE</scope>
    <source>
        <strain evidence="3">Hildebrandi</strain>
    </source>
</reference>
<accession>A0A9K3LT74</accession>
<evidence type="ECO:0000256" key="2">
    <source>
        <dbReference type="SAM" id="MobiDB-lite"/>
    </source>
</evidence>
<dbReference type="Proteomes" id="UP000693970">
    <property type="component" value="Unassembled WGS sequence"/>
</dbReference>
<proteinExistence type="predicted"/>
<keyword evidence="1" id="KW-0175">Coiled coil</keyword>
<comment type="caution">
    <text evidence="3">The sequence shown here is derived from an EMBL/GenBank/DDBJ whole genome shotgun (WGS) entry which is preliminary data.</text>
</comment>
<organism evidence="3 4">
    <name type="scientific">Nitzschia inconspicua</name>
    <dbReference type="NCBI Taxonomy" id="303405"/>
    <lineage>
        <taxon>Eukaryota</taxon>
        <taxon>Sar</taxon>
        <taxon>Stramenopiles</taxon>
        <taxon>Ochrophyta</taxon>
        <taxon>Bacillariophyta</taxon>
        <taxon>Bacillariophyceae</taxon>
        <taxon>Bacillariophycidae</taxon>
        <taxon>Bacillariales</taxon>
        <taxon>Bacillariaceae</taxon>
        <taxon>Nitzschia</taxon>
    </lineage>
</organism>
<evidence type="ECO:0000313" key="4">
    <source>
        <dbReference type="Proteomes" id="UP000693970"/>
    </source>
</evidence>
<protein>
    <submittedName>
        <fullName evidence="3">Uncharacterized protein</fullName>
    </submittedName>
</protein>
<gene>
    <name evidence="3" type="ORF">IV203_030264</name>
</gene>
<feature type="region of interest" description="Disordered" evidence="2">
    <location>
        <begin position="1"/>
        <end position="29"/>
    </location>
</feature>
<name>A0A9K3LT74_9STRA</name>